<evidence type="ECO:0000313" key="2">
    <source>
        <dbReference type="EMBL" id="MDY0747957.1"/>
    </source>
</evidence>
<sequence length="773" mass="84283">MSDKHLTELEWKRFAKGRGFKDGAFVKGLADLERAKAPDAQLSALAEIEKQSDLLLKAHKGDKELADYLGEAGKAIDKQRKLSEFEAKKTAKDGEDDDGPAALGAKMLPLLRQVAKGQDGGALPVMVAAAGKEVAVLVARRTIGPAQKKLLGEALGNAGGIKYMSGECVWEANAHTFVLEAKVANLAKGIKAALQKQTDVRFKVRVRGSDPHDVDDDGDDPQIEGDESGEEEETQESPEKAQYLEHLRELAPRLNSALHGETGDVAKLKALFGFAQGKAKEGHYAAALQGLDAVAKLLAGTGTVPPAPPLPSTTTVKPESGTGEPSKESKQFTERVNEMMPRIKDGLAAGMPGAGGAKLKLSEAAVFARKHDWQAANALLDELDKDLAFDGTLMPRTLSPKEQEQKELARKQELAERWRKTVPDSKALESMEEQVFGSGKPRVGLLHTMFEKLREENKSQDFAAALRTFASIQQAVDGSPEAARAEVRQMMTMDSPSYKERVDEFFRGQEPEFLEDLRRQAASEGYGLTSDGMVRYALPVSVDEWKQGALVPLRNIDRLVGEAVSRSRQNGRDPHAVLPLFDEIAGEQFPMIQLAERLRQYALDGSFTNRNHEEAALAIQQLASEFSSAVQPFLLMHTVGTDVDELLRSIEELAPTLKDYATTEDGGGTTPLEQLQQAIKDIRASKFGAASALLKSLRLEIESYRPEGEPGEHLNEQIASVGDSRIRDQVADKLFKTSNELDIHAANQGLPLDGVLSAFQKLDKAAKAFERML</sequence>
<name>A0ABU5DSD5_9BURK</name>
<evidence type="ECO:0008006" key="4">
    <source>
        <dbReference type="Google" id="ProtNLM"/>
    </source>
</evidence>
<dbReference type="Proteomes" id="UP001285263">
    <property type="component" value="Unassembled WGS sequence"/>
</dbReference>
<keyword evidence="3" id="KW-1185">Reference proteome</keyword>
<gene>
    <name evidence="2" type="ORF">SNE35_25875</name>
</gene>
<proteinExistence type="predicted"/>
<dbReference type="RefSeq" id="WP_320425926.1">
    <property type="nucleotide sequence ID" value="NZ_JAXCLA010000009.1"/>
</dbReference>
<feature type="region of interest" description="Disordered" evidence="1">
    <location>
        <begin position="304"/>
        <end position="331"/>
    </location>
</feature>
<organism evidence="2 3">
    <name type="scientific">Roseateles agri</name>
    <dbReference type="NCBI Taxonomy" id="3098619"/>
    <lineage>
        <taxon>Bacteria</taxon>
        <taxon>Pseudomonadati</taxon>
        <taxon>Pseudomonadota</taxon>
        <taxon>Betaproteobacteria</taxon>
        <taxon>Burkholderiales</taxon>
        <taxon>Sphaerotilaceae</taxon>
        <taxon>Roseateles</taxon>
    </lineage>
</organism>
<accession>A0ABU5DSD5</accession>
<evidence type="ECO:0000256" key="1">
    <source>
        <dbReference type="SAM" id="MobiDB-lite"/>
    </source>
</evidence>
<protein>
    <recommendedName>
        <fullName evidence="4">GGDEF domain-containing protein</fullName>
    </recommendedName>
</protein>
<feature type="region of interest" description="Disordered" evidence="1">
    <location>
        <begin position="205"/>
        <end position="240"/>
    </location>
</feature>
<feature type="compositionally biased region" description="Acidic residues" evidence="1">
    <location>
        <begin position="213"/>
        <end position="236"/>
    </location>
</feature>
<evidence type="ECO:0000313" key="3">
    <source>
        <dbReference type="Proteomes" id="UP001285263"/>
    </source>
</evidence>
<reference evidence="2 3" key="1">
    <citation type="submission" date="2023-11" db="EMBL/GenBank/DDBJ databases">
        <title>Paucibacter sp. nov., isolated from fresh soil in Korea.</title>
        <authorList>
            <person name="Le N.T.T."/>
        </authorList>
    </citation>
    <scope>NUCLEOTIDE SEQUENCE [LARGE SCALE GENOMIC DNA]</scope>
    <source>
        <strain evidence="2 3">R3-3</strain>
    </source>
</reference>
<comment type="caution">
    <text evidence="2">The sequence shown here is derived from an EMBL/GenBank/DDBJ whole genome shotgun (WGS) entry which is preliminary data.</text>
</comment>
<dbReference type="EMBL" id="JAXCLA010000009">
    <property type="protein sequence ID" value="MDY0747957.1"/>
    <property type="molecule type" value="Genomic_DNA"/>
</dbReference>